<evidence type="ECO:0000313" key="2">
    <source>
        <dbReference type="Proteomes" id="UP000789366"/>
    </source>
</evidence>
<keyword evidence="2" id="KW-1185">Reference proteome</keyword>
<protein>
    <submittedName>
        <fullName evidence="1">16501_t:CDS:1</fullName>
    </submittedName>
</protein>
<name>A0ACA9REY6_9GLOM</name>
<proteinExistence type="predicted"/>
<reference evidence="1" key="1">
    <citation type="submission" date="2021-06" db="EMBL/GenBank/DDBJ databases">
        <authorList>
            <person name="Kallberg Y."/>
            <person name="Tangrot J."/>
            <person name="Rosling A."/>
        </authorList>
    </citation>
    <scope>NUCLEOTIDE SEQUENCE</scope>
    <source>
        <strain evidence="1">28 12/20/2015</strain>
    </source>
</reference>
<comment type="caution">
    <text evidence="1">The sequence shown here is derived from an EMBL/GenBank/DDBJ whole genome shotgun (WGS) entry which is preliminary data.</text>
</comment>
<accession>A0ACA9REY6</accession>
<feature type="non-terminal residue" evidence="1">
    <location>
        <position position="217"/>
    </location>
</feature>
<sequence length="217" mass="25989">MPGIFPQKKMYFGIKHEDKVELDNPILFQKGRIIKKNATNFYRTVTTDIIWSVLGFEDQKEILMNNEKSIEQTISEVVKKYINETDLKLFKLTDKYNPNFKRTSLNDFANGKFQPIKKGSNTKVINFVTRMQDDYRIEIEPGRFYYYILTHQDEKAQVYEKMWPCSKLKEKHKIDYLYYFKSLRDICAPLLKKEKEEAEQFLEVIYNENLKCSKQIT</sequence>
<gene>
    <name evidence="1" type="ORF">SPELUC_LOCUS17100</name>
</gene>
<dbReference type="EMBL" id="CAJVPW010067755">
    <property type="protein sequence ID" value="CAG8789572.1"/>
    <property type="molecule type" value="Genomic_DNA"/>
</dbReference>
<dbReference type="Proteomes" id="UP000789366">
    <property type="component" value="Unassembled WGS sequence"/>
</dbReference>
<organism evidence="1 2">
    <name type="scientific">Cetraspora pellucida</name>
    <dbReference type="NCBI Taxonomy" id="1433469"/>
    <lineage>
        <taxon>Eukaryota</taxon>
        <taxon>Fungi</taxon>
        <taxon>Fungi incertae sedis</taxon>
        <taxon>Mucoromycota</taxon>
        <taxon>Glomeromycotina</taxon>
        <taxon>Glomeromycetes</taxon>
        <taxon>Diversisporales</taxon>
        <taxon>Gigasporaceae</taxon>
        <taxon>Cetraspora</taxon>
    </lineage>
</organism>
<evidence type="ECO:0000313" key="1">
    <source>
        <dbReference type="EMBL" id="CAG8789572.1"/>
    </source>
</evidence>